<dbReference type="SUPFAM" id="SSF75620">
    <property type="entry name" value="Release factor"/>
    <property type="match status" value="1"/>
</dbReference>
<dbReference type="OrthoDB" id="9815709at2"/>
<evidence type="ECO:0000256" key="1">
    <source>
        <dbReference type="ARBA" id="ARBA00010835"/>
    </source>
</evidence>
<dbReference type="InterPro" id="IPR000352">
    <property type="entry name" value="Pep_chain_release_fac_I"/>
</dbReference>
<dbReference type="InterPro" id="IPR045853">
    <property type="entry name" value="Pep_chain_release_fac_I_sf"/>
</dbReference>
<dbReference type="InParanoid" id="A0A1B1AF60"/>
<evidence type="ECO:0000313" key="5">
    <source>
        <dbReference type="Proteomes" id="UP000092498"/>
    </source>
</evidence>
<proteinExistence type="inferred from homology"/>
<evidence type="ECO:0000259" key="3">
    <source>
        <dbReference type="PROSITE" id="PS00745"/>
    </source>
</evidence>
<feature type="domain" description="Prokaryotic-type class I peptide chain release factors" evidence="3">
    <location>
        <begin position="21"/>
        <end position="37"/>
    </location>
</feature>
<comment type="similarity">
    <text evidence="1">Belongs to the prokaryotic/mitochondrial release factor family.</text>
</comment>
<dbReference type="RefSeq" id="WP_066768156.1">
    <property type="nucleotide sequence ID" value="NZ_CP013244.1"/>
</dbReference>
<dbReference type="Pfam" id="PF00472">
    <property type="entry name" value="RF-1"/>
    <property type="match status" value="1"/>
</dbReference>
<accession>A0A1B1AF60</accession>
<dbReference type="NCBIfam" id="NF006718">
    <property type="entry name" value="PRK09256.1"/>
    <property type="match status" value="1"/>
</dbReference>
<dbReference type="EMBL" id="CP013244">
    <property type="protein sequence ID" value="ANP45199.1"/>
    <property type="molecule type" value="Genomic_DNA"/>
</dbReference>
<dbReference type="Gene3D" id="3.30.160.20">
    <property type="match status" value="1"/>
</dbReference>
<feature type="compositionally biased region" description="Basic residues" evidence="2">
    <location>
        <begin position="125"/>
        <end position="140"/>
    </location>
</feature>
<keyword evidence="5" id="KW-1185">Reference proteome</keyword>
<dbReference type="GO" id="GO:0072344">
    <property type="term" value="P:rescue of stalled ribosome"/>
    <property type="evidence" value="ECO:0007669"/>
    <property type="project" value="TreeGrafter"/>
</dbReference>
<dbReference type="Proteomes" id="UP000092498">
    <property type="component" value="Chromosome"/>
</dbReference>
<feature type="region of interest" description="Disordered" evidence="2">
    <location>
        <begin position="99"/>
        <end position="140"/>
    </location>
</feature>
<dbReference type="PANTHER" id="PTHR47814:SF1">
    <property type="entry name" value="PEPTIDYL-TRNA HYDROLASE ARFB"/>
    <property type="match status" value="1"/>
</dbReference>
<dbReference type="FunCoup" id="A0A1B1AF60">
    <property type="interactions" value="325"/>
</dbReference>
<dbReference type="PANTHER" id="PTHR47814">
    <property type="entry name" value="PEPTIDYL-TRNA HYDROLASE ARFB"/>
    <property type="match status" value="1"/>
</dbReference>
<organism evidence="4 5">
    <name type="scientific">Candidatus Viadribacter manganicus</name>
    <dbReference type="NCBI Taxonomy" id="1759059"/>
    <lineage>
        <taxon>Bacteria</taxon>
        <taxon>Pseudomonadati</taxon>
        <taxon>Pseudomonadota</taxon>
        <taxon>Alphaproteobacteria</taxon>
        <taxon>Hyphomonadales</taxon>
        <taxon>Hyphomonadaceae</taxon>
        <taxon>Candidatus Viadribacter</taxon>
    </lineage>
</organism>
<evidence type="ECO:0000313" key="4">
    <source>
        <dbReference type="EMBL" id="ANP45199.1"/>
    </source>
</evidence>
<feature type="compositionally biased region" description="Basic residues" evidence="2">
    <location>
        <begin position="101"/>
        <end position="117"/>
    </location>
</feature>
<name>A0A1B1AF60_9PROT</name>
<dbReference type="GO" id="GO:0003747">
    <property type="term" value="F:translation release factor activity"/>
    <property type="evidence" value="ECO:0007669"/>
    <property type="project" value="InterPro"/>
</dbReference>
<dbReference type="GO" id="GO:0043022">
    <property type="term" value="F:ribosome binding"/>
    <property type="evidence" value="ECO:0007669"/>
    <property type="project" value="TreeGrafter"/>
</dbReference>
<dbReference type="KEGG" id="cbot:ATE48_04340"/>
<evidence type="ECO:0000256" key="2">
    <source>
        <dbReference type="SAM" id="MobiDB-lite"/>
    </source>
</evidence>
<dbReference type="AlphaFoldDB" id="A0A1B1AF60"/>
<dbReference type="STRING" id="1759059.ATE48_04340"/>
<reference evidence="4 5" key="1">
    <citation type="submission" date="2015-11" db="EMBL/GenBank/DDBJ databases">
        <title>Whole-Genome Sequence of Candidatus Oderbacter manganicum from the National Park Lower Oder Valley, Germany.</title>
        <authorList>
            <person name="Braun B."/>
            <person name="Liere K."/>
            <person name="Szewzyk U."/>
        </authorList>
    </citation>
    <scope>NUCLEOTIDE SEQUENCE [LARGE SCALE GENOMIC DNA]</scope>
    <source>
        <strain evidence="4 5">OTSz_A_272</strain>
    </source>
</reference>
<sequence>MIPVTPSLALDERDLEERFIRASGPGGQNVNKVSTAVELRFNMNGFTEMPEDVRARLERLAGRRLTLDGEIVIRADEHRTQDRNRAEAQARLVALIGQATHRPKARKATKVSKAQKLKRLEGKAKRGSVKANRARPRHDD</sequence>
<protein>
    <submittedName>
        <fullName evidence="4">Peptide chain release factor I</fullName>
    </submittedName>
</protein>
<dbReference type="GO" id="GO:0004045">
    <property type="term" value="F:peptidyl-tRNA hydrolase activity"/>
    <property type="evidence" value="ECO:0007669"/>
    <property type="project" value="TreeGrafter"/>
</dbReference>
<dbReference type="PROSITE" id="PS00745">
    <property type="entry name" value="RF_PROK_I"/>
    <property type="match status" value="1"/>
</dbReference>
<gene>
    <name evidence="4" type="ORF">ATE48_04340</name>
</gene>